<comment type="pathway">
    <text evidence="1 9">Glycan biosynthesis; sucrose metabolism.</text>
</comment>
<dbReference type="EMBL" id="DVIT01000013">
    <property type="protein sequence ID" value="HIS46537.1"/>
    <property type="molecule type" value="Genomic_DNA"/>
</dbReference>
<sequence length="481" mass="55097">MRTSLTKELEKYTQLLEAQASQVEKDEWRLKFHVMPPVGWLNDPNGLCYFNGEYHLFFQYSPSDPNGSLKYWGHYVSKNMLSWEYKGIALYPDMPFDCCGVYSGSALVEGDQVWLYYTGNVKLPGNHDYVNTGRQGNTIAVVMDKDGHMGDKQLVLTNEDYPADVTCHVRDPKVWKDKDRYYMVLGARKKGDKGCVLLYSSTDRMSWELANVLETEETFGFMWECPDFFCLDGHNVLSFSPQGLAQNGLDYANTFQSGYFMVRGEVTGAYTLENFREWDRGFDFYAPQTFETGDGRRILMGWMGMGESDYVNLTVERGWQHCLTLPRELSLKNGRVLQNPVRELEQYRTDRADYSLESGMEMAAPLCSDILMEELKDRDFHLCIDDGLTINYDKDKKIFTIEFLPESPISGGRTARGVALENLNSLRILLDTSAVEIYVNGGEEVFSSRMYPRDLEISHGHSLTLAAGSGKMTMWKLEERE</sequence>
<dbReference type="Pfam" id="PF00251">
    <property type="entry name" value="Glyco_hydro_32N"/>
    <property type="match status" value="1"/>
</dbReference>
<dbReference type="Pfam" id="PF08244">
    <property type="entry name" value="Glyco_hydro_32C"/>
    <property type="match status" value="1"/>
</dbReference>
<dbReference type="GO" id="GO:0005975">
    <property type="term" value="P:carbohydrate metabolic process"/>
    <property type="evidence" value="ECO:0007669"/>
    <property type="project" value="InterPro"/>
</dbReference>
<keyword evidence="5 8" id="KW-0378">Hydrolase</keyword>
<dbReference type="InterPro" id="IPR001362">
    <property type="entry name" value="Glyco_hydro_32"/>
</dbReference>
<dbReference type="PANTHER" id="PTHR43101:SF1">
    <property type="entry name" value="BETA-FRUCTOSIDASE"/>
    <property type="match status" value="1"/>
</dbReference>
<dbReference type="InterPro" id="IPR018053">
    <property type="entry name" value="Glyco_hydro_32_AS"/>
</dbReference>
<evidence type="ECO:0000313" key="13">
    <source>
        <dbReference type="Proteomes" id="UP000823927"/>
    </source>
</evidence>
<keyword evidence="6 8" id="KW-0326">Glycosidase</keyword>
<evidence type="ECO:0000259" key="10">
    <source>
        <dbReference type="Pfam" id="PF00251"/>
    </source>
</evidence>
<evidence type="ECO:0000256" key="6">
    <source>
        <dbReference type="ARBA" id="ARBA00023295"/>
    </source>
</evidence>
<keyword evidence="9" id="KW-0963">Cytoplasm</keyword>
<dbReference type="Gene3D" id="2.115.10.20">
    <property type="entry name" value="Glycosyl hydrolase domain, family 43"/>
    <property type="match status" value="1"/>
</dbReference>
<evidence type="ECO:0000256" key="4">
    <source>
        <dbReference type="ARBA" id="ARBA00019623"/>
    </source>
</evidence>
<dbReference type="Gene3D" id="2.60.120.560">
    <property type="entry name" value="Exo-inulinase, domain 1"/>
    <property type="match status" value="1"/>
</dbReference>
<proteinExistence type="inferred from homology"/>
<comment type="catalytic activity">
    <reaction evidence="8">
        <text>Hydrolysis of terminal non-reducing beta-D-fructofuranoside residues in beta-D-fructofuranosides.</text>
        <dbReference type="EC" id="3.2.1.26"/>
    </reaction>
</comment>
<comment type="caution">
    <text evidence="12">The sequence shown here is derived from an EMBL/GenBank/DDBJ whole genome shotgun (WGS) entry which is preliminary data.</text>
</comment>
<feature type="domain" description="Glycosyl hydrolase family 32 N-terminal" evidence="10">
    <location>
        <begin position="33"/>
        <end position="340"/>
    </location>
</feature>
<dbReference type="SMART" id="SM00640">
    <property type="entry name" value="Glyco_32"/>
    <property type="match status" value="1"/>
</dbReference>
<evidence type="ECO:0000256" key="1">
    <source>
        <dbReference type="ARBA" id="ARBA00004914"/>
    </source>
</evidence>
<dbReference type="PANTHER" id="PTHR43101">
    <property type="entry name" value="BETA-FRUCTOSIDASE"/>
    <property type="match status" value="1"/>
</dbReference>
<dbReference type="Proteomes" id="UP000823927">
    <property type="component" value="Unassembled WGS sequence"/>
</dbReference>
<evidence type="ECO:0000256" key="8">
    <source>
        <dbReference type="RuleBase" id="RU362110"/>
    </source>
</evidence>
<keyword evidence="9" id="KW-0119">Carbohydrate metabolism</keyword>
<organism evidence="12 13">
    <name type="scientific">Candidatus Scybalocola faecigallinarum</name>
    <dbReference type="NCBI Taxonomy" id="2840941"/>
    <lineage>
        <taxon>Bacteria</taxon>
        <taxon>Bacillati</taxon>
        <taxon>Bacillota</taxon>
        <taxon>Clostridia</taxon>
        <taxon>Lachnospirales</taxon>
        <taxon>Lachnospiraceae</taxon>
        <taxon>Lachnospiraceae incertae sedis</taxon>
        <taxon>Candidatus Scybalocola (ex Gilroy et al. 2021)</taxon>
    </lineage>
</organism>
<comment type="function">
    <text evidence="9">Enables the bacterium to metabolize sucrose as a sole carbon source.</text>
</comment>
<dbReference type="InterPro" id="IPR013320">
    <property type="entry name" value="ConA-like_dom_sf"/>
</dbReference>
<dbReference type="SUPFAM" id="SSF49899">
    <property type="entry name" value="Concanavalin A-like lectins/glucanases"/>
    <property type="match status" value="1"/>
</dbReference>
<dbReference type="GO" id="GO:0005737">
    <property type="term" value="C:cytoplasm"/>
    <property type="evidence" value="ECO:0007669"/>
    <property type="project" value="UniProtKB-SubCell"/>
</dbReference>
<dbReference type="InterPro" id="IPR013189">
    <property type="entry name" value="Glyco_hydro_32_C"/>
</dbReference>
<evidence type="ECO:0000256" key="2">
    <source>
        <dbReference type="ARBA" id="ARBA00009902"/>
    </source>
</evidence>
<comment type="similarity">
    <text evidence="2 8">Belongs to the glycosyl hydrolase 32 family.</text>
</comment>
<evidence type="ECO:0000256" key="9">
    <source>
        <dbReference type="RuleBase" id="RU365015"/>
    </source>
</evidence>
<dbReference type="AlphaFoldDB" id="A0A9D1F3T8"/>
<evidence type="ECO:0000256" key="3">
    <source>
        <dbReference type="ARBA" id="ARBA00012758"/>
    </source>
</evidence>
<evidence type="ECO:0000256" key="5">
    <source>
        <dbReference type="ARBA" id="ARBA00022801"/>
    </source>
</evidence>
<dbReference type="CDD" id="cd18623">
    <property type="entry name" value="GH32_ScrB-like"/>
    <property type="match status" value="1"/>
</dbReference>
<dbReference type="InterPro" id="IPR006232">
    <property type="entry name" value="Suc6P_hydrolase"/>
</dbReference>
<accession>A0A9D1F3T8</accession>
<dbReference type="PROSITE" id="PS00609">
    <property type="entry name" value="GLYCOSYL_HYDROL_F32"/>
    <property type="match status" value="1"/>
</dbReference>
<reference evidence="12" key="1">
    <citation type="submission" date="2020-10" db="EMBL/GenBank/DDBJ databases">
        <authorList>
            <person name="Gilroy R."/>
        </authorList>
    </citation>
    <scope>NUCLEOTIDE SEQUENCE</scope>
    <source>
        <strain evidence="12">CHK178-757</strain>
    </source>
</reference>
<evidence type="ECO:0000256" key="7">
    <source>
        <dbReference type="ARBA" id="ARBA00033367"/>
    </source>
</evidence>
<gene>
    <name evidence="12" type="ORF">IAB46_03080</name>
</gene>
<dbReference type="GO" id="GO:0004564">
    <property type="term" value="F:beta-fructofuranosidase activity"/>
    <property type="evidence" value="ECO:0007669"/>
    <property type="project" value="UniProtKB-EC"/>
</dbReference>
<dbReference type="EC" id="3.2.1.26" evidence="3 8"/>
<dbReference type="NCBIfam" id="TIGR01322">
    <property type="entry name" value="scrB_fam"/>
    <property type="match status" value="1"/>
</dbReference>
<feature type="domain" description="Glycosyl hydrolase family 32 C-terminal" evidence="11">
    <location>
        <begin position="423"/>
        <end position="469"/>
    </location>
</feature>
<dbReference type="InterPro" id="IPR023296">
    <property type="entry name" value="Glyco_hydro_beta-prop_sf"/>
</dbReference>
<protein>
    <recommendedName>
        <fullName evidence="4 8">Sucrose-6-phosphate hydrolase</fullName>
        <ecNumber evidence="3 8">3.2.1.26</ecNumber>
    </recommendedName>
    <alternativeName>
        <fullName evidence="7 9">Invertase</fullName>
    </alternativeName>
</protein>
<comment type="subcellular location">
    <subcellularLocation>
        <location evidence="9">Cytoplasm</location>
    </subcellularLocation>
</comment>
<dbReference type="SUPFAM" id="SSF75005">
    <property type="entry name" value="Arabinanase/levansucrase/invertase"/>
    <property type="match status" value="1"/>
</dbReference>
<reference evidence="12" key="2">
    <citation type="journal article" date="2021" name="PeerJ">
        <title>Extensive microbial diversity within the chicken gut microbiome revealed by metagenomics and culture.</title>
        <authorList>
            <person name="Gilroy R."/>
            <person name="Ravi A."/>
            <person name="Getino M."/>
            <person name="Pursley I."/>
            <person name="Horton D.L."/>
            <person name="Alikhan N.F."/>
            <person name="Baker D."/>
            <person name="Gharbi K."/>
            <person name="Hall N."/>
            <person name="Watson M."/>
            <person name="Adriaenssens E.M."/>
            <person name="Foster-Nyarko E."/>
            <person name="Jarju S."/>
            <person name="Secka A."/>
            <person name="Antonio M."/>
            <person name="Oren A."/>
            <person name="Chaudhuri R.R."/>
            <person name="La Ragione R."/>
            <person name="Hildebrand F."/>
            <person name="Pallen M.J."/>
        </authorList>
    </citation>
    <scope>NUCLEOTIDE SEQUENCE</scope>
    <source>
        <strain evidence="12">CHK178-757</strain>
    </source>
</reference>
<dbReference type="InterPro" id="IPR051214">
    <property type="entry name" value="GH32_Enzymes"/>
</dbReference>
<name>A0A9D1F3T8_9FIRM</name>
<evidence type="ECO:0000313" key="12">
    <source>
        <dbReference type="EMBL" id="HIS46537.1"/>
    </source>
</evidence>
<evidence type="ECO:0000259" key="11">
    <source>
        <dbReference type="Pfam" id="PF08244"/>
    </source>
</evidence>
<dbReference type="InterPro" id="IPR013148">
    <property type="entry name" value="Glyco_hydro_32_N"/>
</dbReference>